<dbReference type="InterPro" id="IPR002213">
    <property type="entry name" value="UDP_glucos_trans"/>
</dbReference>
<reference evidence="3 4" key="1">
    <citation type="submission" date="2023-10" db="EMBL/GenBank/DDBJ databases">
        <title>Noviherbaspirillum sp. CPCC 100848 genome assembly.</title>
        <authorList>
            <person name="Li X.Y."/>
            <person name="Fang X.M."/>
        </authorList>
    </citation>
    <scope>NUCLEOTIDE SEQUENCE [LARGE SCALE GENOMIC DNA]</scope>
    <source>
        <strain evidence="3 4">CPCC 100848</strain>
    </source>
</reference>
<evidence type="ECO:0000259" key="2">
    <source>
        <dbReference type="Pfam" id="PF06722"/>
    </source>
</evidence>
<comment type="caution">
    <text evidence="3">The sequence shown here is derived from an EMBL/GenBank/DDBJ whole genome shotgun (WGS) entry which is preliminary data.</text>
</comment>
<sequence length="422" mass="45669">MRISIHTLGTRGDVQPYVALARSLSRNGHEVQLAGPAQFDRFVTENGVSFFPLPGEFLTLLDTPDGKAAIASGQGYSAGFKLLKHVRPLMRRLLDTDWAAAQTFRPDLLVYHPKSIAAPYIAQRLSIKAVLASPLPGFTPTSAFPTPMLPFSSLGPLNKVSHQLAIRGADFLFSKVLKEWGHLSLGLTRITRVCPDATLYAYSRHVVPVPNDWNERVFVSGYWFLNDEASWHMPPGLAKFLADGDIPIYVGFGSMPGIDPERFAREIVNGLDRAGKRGLLAIGGGALEMTSVPNHVHVVGAAPHGQLFKHVSAALHHGGAGTTAASLRAGLPTIICPFFGDQPFWARRVAHLGAGPQALDRKTLTADKMAAAFLRTDDSVMRSKANELGQAIRQEDGLAQAVRIIEQVASSPAHGRCVMRIT</sequence>
<dbReference type="PANTHER" id="PTHR48050">
    <property type="entry name" value="STEROL 3-BETA-GLUCOSYLTRANSFERASE"/>
    <property type="match status" value="1"/>
</dbReference>
<evidence type="ECO:0000259" key="1">
    <source>
        <dbReference type="Pfam" id="PF03033"/>
    </source>
</evidence>
<protein>
    <submittedName>
        <fullName evidence="3">Glycosyltransferase</fullName>
    </submittedName>
</protein>
<dbReference type="Gene3D" id="3.40.50.2000">
    <property type="entry name" value="Glycogen Phosphorylase B"/>
    <property type="match status" value="2"/>
</dbReference>
<dbReference type="SUPFAM" id="SSF53756">
    <property type="entry name" value="UDP-Glycosyltransferase/glycogen phosphorylase"/>
    <property type="match status" value="1"/>
</dbReference>
<keyword evidence="4" id="KW-1185">Reference proteome</keyword>
<dbReference type="CDD" id="cd03784">
    <property type="entry name" value="GT1_Gtf-like"/>
    <property type="match status" value="1"/>
</dbReference>
<dbReference type="InterPro" id="IPR010610">
    <property type="entry name" value="EryCIII-like_C"/>
</dbReference>
<dbReference type="Pfam" id="PF06722">
    <property type="entry name" value="EryCIII-like_C"/>
    <property type="match status" value="1"/>
</dbReference>
<organism evidence="3 4">
    <name type="scientific">Noviherbaspirillum album</name>
    <dbReference type="NCBI Taxonomy" id="3080276"/>
    <lineage>
        <taxon>Bacteria</taxon>
        <taxon>Pseudomonadati</taxon>
        <taxon>Pseudomonadota</taxon>
        <taxon>Betaproteobacteria</taxon>
        <taxon>Burkholderiales</taxon>
        <taxon>Oxalobacteraceae</taxon>
        <taxon>Noviherbaspirillum</taxon>
    </lineage>
</organism>
<dbReference type="InterPro" id="IPR004276">
    <property type="entry name" value="GlycoTrans_28_N"/>
</dbReference>
<gene>
    <name evidence="3" type="ORF">RY831_21475</name>
</gene>
<dbReference type="EMBL" id="JAWIIV010000021">
    <property type="protein sequence ID" value="MEC4721743.1"/>
    <property type="molecule type" value="Genomic_DNA"/>
</dbReference>
<dbReference type="Proteomes" id="UP001352263">
    <property type="component" value="Unassembled WGS sequence"/>
</dbReference>
<dbReference type="Pfam" id="PF03033">
    <property type="entry name" value="Glyco_transf_28"/>
    <property type="match status" value="1"/>
</dbReference>
<feature type="domain" description="Glycosyltransferase family 28 N-terminal" evidence="1">
    <location>
        <begin position="5"/>
        <end position="132"/>
    </location>
</feature>
<dbReference type="RefSeq" id="WP_326508470.1">
    <property type="nucleotide sequence ID" value="NZ_JAWIIV010000021.1"/>
</dbReference>
<dbReference type="InterPro" id="IPR050426">
    <property type="entry name" value="Glycosyltransferase_28"/>
</dbReference>
<evidence type="ECO:0000313" key="4">
    <source>
        <dbReference type="Proteomes" id="UP001352263"/>
    </source>
</evidence>
<evidence type="ECO:0000313" key="3">
    <source>
        <dbReference type="EMBL" id="MEC4721743.1"/>
    </source>
</evidence>
<accession>A0ABU6JE98</accession>
<name>A0ABU6JE98_9BURK</name>
<dbReference type="PANTHER" id="PTHR48050:SF13">
    <property type="entry name" value="STEROL 3-BETA-GLUCOSYLTRANSFERASE UGT80A2"/>
    <property type="match status" value="1"/>
</dbReference>
<proteinExistence type="predicted"/>
<feature type="domain" description="Erythromycin biosynthesis protein CIII-like C-terminal" evidence="2">
    <location>
        <begin position="288"/>
        <end position="390"/>
    </location>
</feature>